<dbReference type="Gene3D" id="3.90.950.10">
    <property type="match status" value="1"/>
</dbReference>
<dbReference type="GO" id="GO:0047429">
    <property type="term" value="F:nucleoside triphosphate diphosphatase activity"/>
    <property type="evidence" value="ECO:0007669"/>
    <property type="project" value="InterPro"/>
</dbReference>
<dbReference type="InterPro" id="IPR002637">
    <property type="entry name" value="RdgB/HAM1"/>
</dbReference>
<evidence type="ECO:0000313" key="2">
    <source>
        <dbReference type="Proteomes" id="UP000039865"/>
    </source>
</evidence>
<dbReference type="Pfam" id="PF01725">
    <property type="entry name" value="Ham1p_like"/>
    <property type="match status" value="1"/>
</dbReference>
<dbReference type="GO" id="GO:0009143">
    <property type="term" value="P:nucleoside triphosphate catabolic process"/>
    <property type="evidence" value="ECO:0007669"/>
    <property type="project" value="InterPro"/>
</dbReference>
<proteinExistence type="predicted"/>
<dbReference type="EMBL" id="CCKQ01004569">
    <property type="protein sequence ID" value="CDW75724.1"/>
    <property type="molecule type" value="Genomic_DNA"/>
</dbReference>
<gene>
    <name evidence="1" type="primary">Contig11076.g11843</name>
    <name evidence="1" type="ORF">STYLEM_4717</name>
</gene>
<protein>
    <submittedName>
        <fullName evidence="1">Deoxyribonucleoside-triphosphatase</fullName>
    </submittedName>
</protein>
<dbReference type="AlphaFoldDB" id="A0A078A4N5"/>
<dbReference type="OrthoDB" id="6288734at2759"/>
<evidence type="ECO:0000313" key="1">
    <source>
        <dbReference type="EMBL" id="CDW75724.1"/>
    </source>
</evidence>
<sequence>MPQAINLLSLYDIHFTEEIAETAVTIEGNALLKAKTVAEKFDTNCFADDSGLLVDALDGAPGKTEKPTSKP</sequence>
<dbReference type="SUPFAM" id="SSF52972">
    <property type="entry name" value="ITPase-like"/>
    <property type="match status" value="1"/>
</dbReference>
<name>A0A078A4N5_STYLE</name>
<dbReference type="InParanoid" id="A0A078A4N5"/>
<organism evidence="1 2">
    <name type="scientific">Stylonychia lemnae</name>
    <name type="common">Ciliate</name>
    <dbReference type="NCBI Taxonomy" id="5949"/>
    <lineage>
        <taxon>Eukaryota</taxon>
        <taxon>Sar</taxon>
        <taxon>Alveolata</taxon>
        <taxon>Ciliophora</taxon>
        <taxon>Intramacronucleata</taxon>
        <taxon>Spirotrichea</taxon>
        <taxon>Stichotrichia</taxon>
        <taxon>Sporadotrichida</taxon>
        <taxon>Oxytrichidae</taxon>
        <taxon>Stylonychinae</taxon>
        <taxon>Stylonychia</taxon>
    </lineage>
</organism>
<accession>A0A078A4N5</accession>
<reference evidence="1 2" key="1">
    <citation type="submission" date="2014-06" db="EMBL/GenBank/DDBJ databases">
        <authorList>
            <person name="Swart Estienne"/>
        </authorList>
    </citation>
    <scope>NUCLEOTIDE SEQUENCE [LARGE SCALE GENOMIC DNA]</scope>
    <source>
        <strain evidence="1 2">130c</strain>
    </source>
</reference>
<keyword evidence="2" id="KW-1185">Reference proteome</keyword>
<dbReference type="InterPro" id="IPR029001">
    <property type="entry name" value="ITPase-like_fam"/>
</dbReference>
<dbReference type="Proteomes" id="UP000039865">
    <property type="component" value="Unassembled WGS sequence"/>
</dbReference>